<dbReference type="SUPFAM" id="SSF55729">
    <property type="entry name" value="Acyl-CoA N-acyltransferases (Nat)"/>
    <property type="match status" value="1"/>
</dbReference>
<dbReference type="CDD" id="cd04301">
    <property type="entry name" value="NAT_SF"/>
    <property type="match status" value="1"/>
</dbReference>
<dbReference type="EMBL" id="JBHLTR010000002">
    <property type="protein sequence ID" value="MFC0557620.1"/>
    <property type="molecule type" value="Genomic_DNA"/>
</dbReference>
<sequence>MKVRKARLADVKGIAKVHVESWRTTYKNIIPDEFLTNLSYDRREQVWSDQITNGNVFVAEDEEEKIIGFSSGGKERSGKYSKFGGELYAIYLLKEYQGQGIGKCLVKPVIDELEILHINSMLVHVLADNPSRAFYEFLGGSKARCH</sequence>
<keyword evidence="2" id="KW-0012">Acyltransferase</keyword>
<gene>
    <name evidence="2" type="ORF">ACFFH4_00955</name>
</gene>
<evidence type="ECO:0000313" key="2">
    <source>
        <dbReference type="EMBL" id="MFC0557620.1"/>
    </source>
</evidence>
<comment type="caution">
    <text evidence="2">The sequence shown here is derived from an EMBL/GenBank/DDBJ whole genome shotgun (WGS) entry which is preliminary data.</text>
</comment>
<dbReference type="EC" id="2.3.-.-" evidence="2"/>
<dbReference type="PROSITE" id="PS51186">
    <property type="entry name" value="GNAT"/>
    <property type="match status" value="1"/>
</dbReference>
<proteinExistence type="predicted"/>
<protein>
    <submittedName>
        <fullName evidence="2">GNAT family N-acetyltransferase</fullName>
        <ecNumber evidence="2">2.3.-.-</ecNumber>
    </submittedName>
</protein>
<dbReference type="GO" id="GO:0016746">
    <property type="term" value="F:acyltransferase activity"/>
    <property type="evidence" value="ECO:0007669"/>
    <property type="project" value="UniProtKB-KW"/>
</dbReference>
<dbReference type="Gene3D" id="3.40.630.30">
    <property type="match status" value="1"/>
</dbReference>
<feature type="domain" description="N-acetyltransferase" evidence="1">
    <location>
        <begin position="1"/>
        <end position="146"/>
    </location>
</feature>
<dbReference type="InterPro" id="IPR000182">
    <property type="entry name" value="GNAT_dom"/>
</dbReference>
<name>A0ABV6NA17_9BACI</name>
<dbReference type="Proteomes" id="UP001589833">
    <property type="component" value="Unassembled WGS sequence"/>
</dbReference>
<evidence type="ECO:0000259" key="1">
    <source>
        <dbReference type="PROSITE" id="PS51186"/>
    </source>
</evidence>
<reference evidence="2 3" key="1">
    <citation type="submission" date="2024-09" db="EMBL/GenBank/DDBJ databases">
        <authorList>
            <person name="Sun Q."/>
            <person name="Mori K."/>
        </authorList>
    </citation>
    <scope>NUCLEOTIDE SEQUENCE [LARGE SCALE GENOMIC DNA]</scope>
    <source>
        <strain evidence="2 3">NCAIM B.02301</strain>
    </source>
</reference>
<organism evidence="2 3">
    <name type="scientific">Halalkalibacter alkalisediminis</name>
    <dbReference type="NCBI Taxonomy" id="935616"/>
    <lineage>
        <taxon>Bacteria</taxon>
        <taxon>Bacillati</taxon>
        <taxon>Bacillota</taxon>
        <taxon>Bacilli</taxon>
        <taxon>Bacillales</taxon>
        <taxon>Bacillaceae</taxon>
        <taxon>Halalkalibacter</taxon>
    </lineage>
</organism>
<accession>A0ABV6NA17</accession>
<evidence type="ECO:0000313" key="3">
    <source>
        <dbReference type="Proteomes" id="UP001589833"/>
    </source>
</evidence>
<keyword evidence="3" id="KW-1185">Reference proteome</keyword>
<dbReference type="InterPro" id="IPR016181">
    <property type="entry name" value="Acyl_CoA_acyltransferase"/>
</dbReference>
<keyword evidence="2" id="KW-0808">Transferase</keyword>
<dbReference type="Pfam" id="PF00583">
    <property type="entry name" value="Acetyltransf_1"/>
    <property type="match status" value="1"/>
</dbReference>
<dbReference type="RefSeq" id="WP_337956370.1">
    <property type="nucleotide sequence ID" value="NZ_JAQQWT010000012.1"/>
</dbReference>